<evidence type="ECO:0000256" key="6">
    <source>
        <dbReference type="ARBA" id="ARBA00022839"/>
    </source>
</evidence>
<keyword evidence="5 8" id="KW-0378">Hydrolase</keyword>
<proteinExistence type="inferred from homology"/>
<dbReference type="PANTHER" id="PTHR23355:SF9">
    <property type="entry name" value="DIS3-LIKE EXONUCLEASE 2"/>
    <property type="match status" value="1"/>
</dbReference>
<dbReference type="GO" id="GO:0005829">
    <property type="term" value="C:cytosol"/>
    <property type="evidence" value="ECO:0007669"/>
    <property type="project" value="UniProtKB-ARBA"/>
</dbReference>
<comment type="catalytic activity">
    <reaction evidence="1 8">
        <text>Exonucleolytic cleavage in the 3'- to 5'-direction to yield nucleoside 5'-phosphates.</text>
        <dbReference type="EC" id="3.1.13.1"/>
    </reaction>
</comment>
<evidence type="ECO:0000256" key="7">
    <source>
        <dbReference type="ARBA" id="ARBA00022884"/>
    </source>
</evidence>
<evidence type="ECO:0000256" key="8">
    <source>
        <dbReference type="HAMAP-Rule" id="MF_01895"/>
    </source>
</evidence>
<evidence type="ECO:0000256" key="4">
    <source>
        <dbReference type="ARBA" id="ARBA00022722"/>
    </source>
</evidence>
<dbReference type="Proteomes" id="UP000076079">
    <property type="component" value="Chromosome"/>
</dbReference>
<protein>
    <recommendedName>
        <fullName evidence="8">Ribonuclease R</fullName>
        <shortName evidence="8">RNase R</shortName>
        <ecNumber evidence="8">3.1.13.1</ecNumber>
    </recommendedName>
</protein>
<sequence length="754" mass="85376">MTPDDLLHRIRERVTHPSTVKELMRALKLQKSEAPGVRRALKALVDRGALIETRGRHFGVPELMDLAPGRITVHPNGFGFVKLDHPIDEVTADIYVAGHNLHDAMHGDRVLVRVERHGRDGRSEGRIVRILERGAATTVGRFDKEDHGLLYVTPFDKRLLIDVQIPAGDDVGATPGQMVVIEITRWPVHGRGALGRVIEIIGDLEAPGVDTRIIIRKHGIPDRHSDESIAEARRLGVEIDPKDIEGRTDFRNDVVVTIDGETARDFDDAVSVERLEHGHYLLKVHIADVAHYVHEGSALDREAAERSTSVYFPERAVHMFPEELATGLCSLRPHVDRLVQSCVMEIDGKGRVVDATMHDGVIVSRSRMTYTEVHAILAGDAALRETYRELVPHFERMGELFEILNQRRHRRGSIDFDLPEAKIVLDAEGQIENILMAERNIAHRLIEEFMLVANETVAAFLEANGVPTLYRIHEAPDLLKVEQFEEFISTLGYTLAAPMSAVKPRHFQKLVEKLRGKPEERPIATLMLRTMQKARYDTSCLGHFGLAADAYAHFTSPIRRYPDLIVHRTLREFRHGKLTDALYEERVEELPELGRHTSEMERRADEAENELVAWKKVRFMADKVGEEYGGFITGVAPFGLFVQLVEHYVEGLVHISSLADDYYRYLERVHQLRGENTHRVFRLGDPIRVQVIRVDQDRRQVDLGVVEVLDRIRESERNRGPRTSKAGSRGKAAAGKGRPGKRERAIKKATNSRK</sequence>
<dbReference type="STRING" id="1855912.LuPra_04247"/>
<comment type="similarity">
    <text evidence="8">Belongs to the RNR ribonuclease family. RNase R subfamily.</text>
</comment>
<keyword evidence="4 8" id="KW-0540">Nuclease</keyword>
<keyword evidence="9" id="KW-0175">Coiled coil</keyword>
<dbReference type="GO" id="GO:0003723">
    <property type="term" value="F:RNA binding"/>
    <property type="evidence" value="ECO:0007669"/>
    <property type="project" value="UniProtKB-UniRule"/>
</dbReference>
<dbReference type="PATRIC" id="fig|1813736.3.peg.4487"/>
<dbReference type="PANTHER" id="PTHR23355">
    <property type="entry name" value="RIBONUCLEASE"/>
    <property type="match status" value="1"/>
</dbReference>
<dbReference type="NCBIfam" id="TIGR02063">
    <property type="entry name" value="RNase_R"/>
    <property type="match status" value="1"/>
</dbReference>
<evidence type="ECO:0000313" key="13">
    <source>
        <dbReference type="Proteomes" id="UP000076079"/>
    </source>
</evidence>
<dbReference type="EC" id="3.1.13.1" evidence="8"/>
<dbReference type="NCBIfam" id="TIGR00358">
    <property type="entry name" value="3_prime_RNase"/>
    <property type="match status" value="1"/>
</dbReference>
<dbReference type="InterPro" id="IPR013223">
    <property type="entry name" value="RNase_B_OB_dom"/>
</dbReference>
<reference evidence="13" key="2">
    <citation type="submission" date="2016-04" db="EMBL/GenBank/DDBJ databases">
        <title>First Complete Genome Sequence of a Subdivision 6 Acidobacterium.</title>
        <authorList>
            <person name="Huang S."/>
            <person name="Vieira S."/>
            <person name="Bunk B."/>
            <person name="Riedel T."/>
            <person name="Sproeer C."/>
            <person name="Overmann J."/>
        </authorList>
    </citation>
    <scope>NUCLEOTIDE SEQUENCE [LARGE SCALE GENOMIC DNA]</scope>
    <source>
        <strain evidence="13">DSM 100886 HEG_-6_39</strain>
    </source>
</reference>
<dbReference type="PROSITE" id="PS50126">
    <property type="entry name" value="S1"/>
    <property type="match status" value="1"/>
</dbReference>
<dbReference type="InterPro" id="IPR012340">
    <property type="entry name" value="NA-bd_OB-fold"/>
</dbReference>
<dbReference type="InterPro" id="IPR022966">
    <property type="entry name" value="RNase_II/R_CS"/>
</dbReference>
<dbReference type="EMBL" id="CP015136">
    <property type="protein sequence ID" value="AMY11003.1"/>
    <property type="molecule type" value="Genomic_DNA"/>
</dbReference>
<dbReference type="SUPFAM" id="SSF50249">
    <property type="entry name" value="Nucleic acid-binding proteins"/>
    <property type="match status" value="4"/>
</dbReference>
<dbReference type="PROSITE" id="PS01175">
    <property type="entry name" value="RIBONUCLEASE_II"/>
    <property type="match status" value="1"/>
</dbReference>
<dbReference type="Pfam" id="PF00575">
    <property type="entry name" value="S1"/>
    <property type="match status" value="1"/>
</dbReference>
<dbReference type="AlphaFoldDB" id="A0A143PS59"/>
<evidence type="ECO:0000256" key="3">
    <source>
        <dbReference type="ARBA" id="ARBA00022490"/>
    </source>
</evidence>
<dbReference type="SMART" id="SM00357">
    <property type="entry name" value="CSP"/>
    <property type="match status" value="1"/>
</dbReference>
<evidence type="ECO:0000256" key="2">
    <source>
        <dbReference type="ARBA" id="ARBA00004496"/>
    </source>
</evidence>
<feature type="compositionally biased region" description="Low complexity" evidence="10">
    <location>
        <begin position="725"/>
        <end position="736"/>
    </location>
</feature>
<comment type="subcellular location">
    <subcellularLocation>
        <location evidence="2 8">Cytoplasm</location>
    </subcellularLocation>
</comment>
<dbReference type="InterPro" id="IPR003029">
    <property type="entry name" value="S1_domain"/>
</dbReference>
<accession>A0A143PS59</accession>
<comment type="function">
    <text evidence="8">3'-5' exoribonuclease that releases 5'-nucleoside monophosphates and is involved in maturation of structured RNAs.</text>
</comment>
<dbReference type="InterPro" id="IPR001900">
    <property type="entry name" value="RNase_II/R"/>
</dbReference>
<dbReference type="GO" id="GO:0006402">
    <property type="term" value="P:mRNA catabolic process"/>
    <property type="evidence" value="ECO:0007669"/>
    <property type="project" value="TreeGrafter"/>
</dbReference>
<evidence type="ECO:0000256" key="9">
    <source>
        <dbReference type="SAM" id="Coils"/>
    </source>
</evidence>
<dbReference type="InterPro" id="IPR004476">
    <property type="entry name" value="RNase_II/RNase_R"/>
</dbReference>
<dbReference type="Pfam" id="PF17876">
    <property type="entry name" value="CSD2"/>
    <property type="match status" value="1"/>
</dbReference>
<keyword evidence="6 8" id="KW-0269">Exonuclease</keyword>
<evidence type="ECO:0000256" key="10">
    <source>
        <dbReference type="SAM" id="MobiDB-lite"/>
    </source>
</evidence>
<dbReference type="KEGG" id="abac:LuPra_04247"/>
<evidence type="ECO:0000259" key="11">
    <source>
        <dbReference type="PROSITE" id="PS50126"/>
    </source>
</evidence>
<evidence type="ECO:0000256" key="5">
    <source>
        <dbReference type="ARBA" id="ARBA00022801"/>
    </source>
</evidence>
<dbReference type="RefSeq" id="WP_110172592.1">
    <property type="nucleotide sequence ID" value="NZ_CP015136.1"/>
</dbReference>
<dbReference type="CDD" id="cd04471">
    <property type="entry name" value="S1_RNase_R"/>
    <property type="match status" value="1"/>
</dbReference>
<keyword evidence="7 8" id="KW-0694">RNA-binding</keyword>
<dbReference type="InterPro" id="IPR050180">
    <property type="entry name" value="RNR_Ribonuclease"/>
</dbReference>
<dbReference type="GO" id="GO:0008859">
    <property type="term" value="F:exoribonuclease II activity"/>
    <property type="evidence" value="ECO:0007669"/>
    <property type="project" value="UniProtKB-UniRule"/>
</dbReference>
<feature type="coiled-coil region" evidence="9">
    <location>
        <begin position="590"/>
        <end position="617"/>
    </location>
</feature>
<dbReference type="SMART" id="SM00316">
    <property type="entry name" value="S1"/>
    <property type="match status" value="1"/>
</dbReference>
<keyword evidence="13" id="KW-1185">Reference proteome</keyword>
<dbReference type="SMART" id="SM00955">
    <property type="entry name" value="RNB"/>
    <property type="match status" value="1"/>
</dbReference>
<feature type="domain" description="S1 motif" evidence="11">
    <location>
        <begin position="625"/>
        <end position="706"/>
    </location>
</feature>
<evidence type="ECO:0000256" key="1">
    <source>
        <dbReference type="ARBA" id="ARBA00001849"/>
    </source>
</evidence>
<evidence type="ECO:0000313" key="12">
    <source>
        <dbReference type="EMBL" id="AMY11003.1"/>
    </source>
</evidence>
<dbReference type="OrthoDB" id="9764149at2"/>
<dbReference type="HAMAP" id="MF_01895">
    <property type="entry name" value="RNase_R"/>
    <property type="match status" value="1"/>
</dbReference>
<feature type="compositionally biased region" description="Basic residues" evidence="10">
    <location>
        <begin position="738"/>
        <end position="754"/>
    </location>
</feature>
<dbReference type="InterPro" id="IPR011805">
    <property type="entry name" value="RNase_R"/>
</dbReference>
<dbReference type="Gene3D" id="2.40.50.140">
    <property type="entry name" value="Nucleic acid-binding proteins"/>
    <property type="match status" value="2"/>
</dbReference>
<dbReference type="Pfam" id="PF08206">
    <property type="entry name" value="OB_RNB"/>
    <property type="match status" value="1"/>
</dbReference>
<organism evidence="12 13">
    <name type="scientific">Luteitalea pratensis</name>
    <dbReference type="NCBI Taxonomy" id="1855912"/>
    <lineage>
        <taxon>Bacteria</taxon>
        <taxon>Pseudomonadati</taxon>
        <taxon>Acidobacteriota</taxon>
        <taxon>Vicinamibacteria</taxon>
        <taxon>Vicinamibacterales</taxon>
        <taxon>Vicinamibacteraceae</taxon>
        <taxon>Luteitalea</taxon>
    </lineage>
</organism>
<feature type="region of interest" description="Disordered" evidence="10">
    <location>
        <begin position="714"/>
        <end position="754"/>
    </location>
</feature>
<dbReference type="InterPro" id="IPR011129">
    <property type="entry name" value="CSD"/>
</dbReference>
<gene>
    <name evidence="12" type="primary">rnr_2</name>
    <name evidence="8" type="synonym">rnr</name>
    <name evidence="12" type="ORF">LuPra_04247</name>
</gene>
<keyword evidence="3 8" id="KW-0963">Cytoplasm</keyword>
<name>A0A143PS59_LUTPR</name>
<dbReference type="Pfam" id="PF00773">
    <property type="entry name" value="RNB"/>
    <property type="match status" value="1"/>
</dbReference>
<dbReference type="InterPro" id="IPR040476">
    <property type="entry name" value="CSD2"/>
</dbReference>
<reference evidence="12 13" key="1">
    <citation type="journal article" date="2016" name="Genome Announc.">
        <title>First Complete Genome Sequence of a Subdivision 6 Acidobacterium Strain.</title>
        <authorList>
            <person name="Huang S."/>
            <person name="Vieira S."/>
            <person name="Bunk B."/>
            <person name="Riedel T."/>
            <person name="Sproer C."/>
            <person name="Overmann J."/>
        </authorList>
    </citation>
    <scope>NUCLEOTIDE SEQUENCE [LARGE SCALE GENOMIC DNA]</scope>
    <source>
        <strain evidence="13">DSM 100886 HEG_-6_39</strain>
    </source>
</reference>